<protein>
    <recommendedName>
        <fullName evidence="4">Lipoprotein</fullName>
    </recommendedName>
</protein>
<evidence type="ECO:0008006" key="4">
    <source>
        <dbReference type="Google" id="ProtNLM"/>
    </source>
</evidence>
<evidence type="ECO:0000256" key="1">
    <source>
        <dbReference type="SAM" id="MobiDB-lite"/>
    </source>
</evidence>
<sequence length="248" mass="25903">MFGAGSPEATPSENGYAAKPDRGATTAPIPPRTKVRLCTPLRYPDIRAFLPEIAADRQSQAWLRYIAPHVEKLAVEAVVRLGVIVGGLALMALVGGCSSHAETPTWNGASASASPAPKPVSADKAPVFAEPFQYSYTLTRGCDAKAPLGRYNVVVKSGDVESAKRLGSSTVASPSANVDLGPAAGQDGEEIDVPTLAELMTMARTAIDDGAAVKSTYDAVNGHPISVVIKADDSKECFAVSDYDVWNS</sequence>
<reference evidence="2 3" key="1">
    <citation type="submission" date="2021-01" db="EMBL/GenBank/DDBJ databases">
        <title>Whole genome shotgun sequence of Actinoplanes durhamensis NBRC 14914.</title>
        <authorList>
            <person name="Komaki H."/>
            <person name="Tamura T."/>
        </authorList>
    </citation>
    <scope>NUCLEOTIDE SEQUENCE [LARGE SCALE GENOMIC DNA]</scope>
    <source>
        <strain evidence="2 3">NBRC 14914</strain>
    </source>
</reference>
<evidence type="ECO:0000313" key="2">
    <source>
        <dbReference type="EMBL" id="GIE03276.1"/>
    </source>
</evidence>
<comment type="caution">
    <text evidence="2">The sequence shown here is derived from an EMBL/GenBank/DDBJ whole genome shotgun (WGS) entry which is preliminary data.</text>
</comment>
<dbReference type="EMBL" id="BOML01000036">
    <property type="protein sequence ID" value="GIE03276.1"/>
    <property type="molecule type" value="Genomic_DNA"/>
</dbReference>
<proteinExistence type="predicted"/>
<gene>
    <name evidence="2" type="ORF">Adu01nite_46260</name>
</gene>
<name>A0ABQ3Z0D1_9ACTN</name>
<keyword evidence="3" id="KW-1185">Reference proteome</keyword>
<organism evidence="2 3">
    <name type="scientific">Paractinoplanes durhamensis</name>
    <dbReference type="NCBI Taxonomy" id="113563"/>
    <lineage>
        <taxon>Bacteria</taxon>
        <taxon>Bacillati</taxon>
        <taxon>Actinomycetota</taxon>
        <taxon>Actinomycetes</taxon>
        <taxon>Micromonosporales</taxon>
        <taxon>Micromonosporaceae</taxon>
        <taxon>Paractinoplanes</taxon>
    </lineage>
</organism>
<dbReference type="Proteomes" id="UP000637628">
    <property type="component" value="Unassembled WGS sequence"/>
</dbReference>
<accession>A0ABQ3Z0D1</accession>
<feature type="region of interest" description="Disordered" evidence="1">
    <location>
        <begin position="1"/>
        <end position="31"/>
    </location>
</feature>
<evidence type="ECO:0000313" key="3">
    <source>
        <dbReference type="Proteomes" id="UP000637628"/>
    </source>
</evidence>